<gene>
    <name evidence="3" type="ORF">FXN61_13605</name>
</gene>
<evidence type="ECO:0000313" key="3">
    <source>
        <dbReference type="EMBL" id="NKE57814.1"/>
    </source>
</evidence>
<protein>
    <submittedName>
        <fullName evidence="3">DUF4386 domain-containing protein</fullName>
    </submittedName>
</protein>
<organism evidence="3 4">
    <name type="scientific">Lentzea indica</name>
    <dbReference type="NCBI Taxonomy" id="2604800"/>
    <lineage>
        <taxon>Bacteria</taxon>
        <taxon>Bacillati</taxon>
        <taxon>Actinomycetota</taxon>
        <taxon>Actinomycetes</taxon>
        <taxon>Pseudonocardiales</taxon>
        <taxon>Pseudonocardiaceae</taxon>
        <taxon>Lentzea</taxon>
    </lineage>
</organism>
<feature type="transmembrane region" description="Helical" evidence="2">
    <location>
        <begin position="108"/>
        <end position="129"/>
    </location>
</feature>
<dbReference type="Proteomes" id="UP001515943">
    <property type="component" value="Unassembled WGS sequence"/>
</dbReference>
<evidence type="ECO:0000256" key="2">
    <source>
        <dbReference type="SAM" id="Phobius"/>
    </source>
</evidence>
<feature type="region of interest" description="Disordered" evidence="1">
    <location>
        <begin position="1"/>
        <end position="22"/>
    </location>
</feature>
<evidence type="ECO:0000256" key="1">
    <source>
        <dbReference type="SAM" id="MobiDB-lite"/>
    </source>
</evidence>
<dbReference type="EMBL" id="VSRL01000039">
    <property type="protein sequence ID" value="NKE57814.1"/>
    <property type="molecule type" value="Genomic_DNA"/>
</dbReference>
<evidence type="ECO:0000313" key="4">
    <source>
        <dbReference type="Proteomes" id="UP001515943"/>
    </source>
</evidence>
<name>A0ABX1FGD6_9PSEU</name>
<feature type="transmembrane region" description="Helical" evidence="2">
    <location>
        <begin position="188"/>
        <end position="211"/>
    </location>
</feature>
<dbReference type="InterPro" id="IPR025495">
    <property type="entry name" value="DUF4386"/>
</dbReference>
<accession>A0ABX1FGD6</accession>
<feature type="transmembrane region" description="Helical" evidence="2">
    <location>
        <begin position="161"/>
        <end position="179"/>
    </location>
</feature>
<keyword evidence="2" id="KW-1133">Transmembrane helix</keyword>
<feature type="transmembrane region" description="Helical" evidence="2">
    <location>
        <begin position="76"/>
        <end position="96"/>
    </location>
</feature>
<keyword evidence="2" id="KW-0812">Transmembrane</keyword>
<proteinExistence type="predicted"/>
<feature type="transmembrane region" description="Helical" evidence="2">
    <location>
        <begin position="31"/>
        <end position="56"/>
    </location>
</feature>
<keyword evidence="4" id="KW-1185">Reference proteome</keyword>
<feature type="transmembrane region" description="Helical" evidence="2">
    <location>
        <begin position="217"/>
        <end position="238"/>
    </location>
</feature>
<keyword evidence="2" id="KW-0472">Membrane</keyword>
<comment type="caution">
    <text evidence="3">The sequence shown here is derived from an EMBL/GenBank/DDBJ whole genome shotgun (WGS) entry which is preliminary data.</text>
</comment>
<sequence length="247" mass="25513">MSAPEKPLMPAVADPVMPQSGPTTASTRKTAVLVGVFFLTATTAFIFADMLIGGVLSRPDFLTGASADTSSLATGAFLLAGQFGVVGIAVLLFPLLKRHGESLALAHVGFRVVELAASLFYLAVPLLVIELGAGSRDGTIDPSASTGLGALVQAQHSAATLLIYLVTTAAGMCMAVLLYRSRLIPRPLAILGLVTYPALLAGCVLDMFGVVDVTQGIGLVALVPGGVFELVLPIWLFVKGFSFPSQN</sequence>
<dbReference type="RefSeq" id="WP_167973891.1">
    <property type="nucleotide sequence ID" value="NZ_VSRL01000039.1"/>
</dbReference>
<reference evidence="3 4" key="1">
    <citation type="submission" date="2019-08" db="EMBL/GenBank/DDBJ databases">
        <title>Lentzea from Indian Himalayas.</title>
        <authorList>
            <person name="Mandal S."/>
            <person name="Mallick Gupta A."/>
            <person name="Maiti P.K."/>
            <person name="Sarkar J."/>
            <person name="Mandal S."/>
        </authorList>
    </citation>
    <scope>NUCLEOTIDE SEQUENCE [LARGE SCALE GENOMIC DNA]</scope>
    <source>
        <strain evidence="3 4">PSKA42</strain>
    </source>
</reference>
<dbReference type="Pfam" id="PF14329">
    <property type="entry name" value="DUF4386"/>
    <property type="match status" value="1"/>
</dbReference>